<sequence length="426" mass="48063">MEREEYIIHIIGAGISGLIAAKTLEANGYRPIILESSDNVGGRVKTDIVDGYQLDHGFQVLLDAYPKAQEQLDYNDLDLQKFLPGATIFTNAKSQTIGDPSRNLGLLLPTLMASVGTLSDKIKILKLNRQLKKKSINQIFQEKSKSTLEYLKDYGFSDKIIDNFFKPFFSGIFLEPELRTLSIMFEFVYKMFGEGSATLPKAGIGAIPNQIKNQLKHTQFRFNTKVKSVEDNKIVLDSGEVLDTHFTIIATSPSQFISNLKDQEQQWKSCYCLYFEVDKRNIDKPLIGLVADDDALINNIFFHNSIKTSSRGENELLSVTVVKEHQLNAQQLTQRVEQDLKKYCNIEVLKFIKTYHIKQALPDLEYLQYEISPTETQLKPNIYLAGDHLLNGSLNAAMLSGERAAQGLIMSLEDGLVVENLSSEYI</sequence>
<dbReference type="InterPro" id="IPR002937">
    <property type="entry name" value="Amino_oxidase"/>
</dbReference>
<evidence type="ECO:0000313" key="3">
    <source>
        <dbReference type="Proteomes" id="UP001198402"/>
    </source>
</evidence>
<organism evidence="2 3">
    <name type="scientific">Winogradskyella vincentii</name>
    <dbReference type="NCBI Taxonomy" id="2877122"/>
    <lineage>
        <taxon>Bacteria</taxon>
        <taxon>Pseudomonadati</taxon>
        <taxon>Bacteroidota</taxon>
        <taxon>Flavobacteriia</taxon>
        <taxon>Flavobacteriales</taxon>
        <taxon>Flavobacteriaceae</taxon>
        <taxon>Winogradskyella</taxon>
    </lineage>
</organism>
<comment type="caution">
    <text evidence="2">The sequence shown here is derived from an EMBL/GenBank/DDBJ whole genome shotgun (WGS) entry which is preliminary data.</text>
</comment>
<dbReference type="Gene3D" id="3.50.50.60">
    <property type="entry name" value="FAD/NAD(P)-binding domain"/>
    <property type="match status" value="1"/>
</dbReference>
<keyword evidence="3" id="KW-1185">Reference proteome</keyword>
<reference evidence="3" key="1">
    <citation type="submission" date="2023-07" db="EMBL/GenBank/DDBJ databases">
        <authorList>
            <person name="Yue Y."/>
        </authorList>
    </citation>
    <scope>NUCLEOTIDE SEQUENCE [LARGE SCALE GENOMIC DNA]</scope>
    <source>
        <strain evidence="3">2Y89</strain>
    </source>
</reference>
<dbReference type="SUPFAM" id="SSF51905">
    <property type="entry name" value="FAD/NAD(P)-binding domain"/>
    <property type="match status" value="1"/>
</dbReference>
<feature type="domain" description="Amine oxidase" evidence="1">
    <location>
        <begin position="15"/>
        <end position="408"/>
    </location>
</feature>
<dbReference type="Proteomes" id="UP001198402">
    <property type="component" value="Unassembled WGS sequence"/>
</dbReference>
<dbReference type="InterPro" id="IPR036188">
    <property type="entry name" value="FAD/NAD-bd_sf"/>
</dbReference>
<proteinExistence type="predicted"/>
<accession>A0ABS7Y366</accession>
<dbReference type="PANTHER" id="PTHR42841">
    <property type="entry name" value="AMINE OXIDASE"/>
    <property type="match status" value="1"/>
</dbReference>
<evidence type="ECO:0000259" key="1">
    <source>
        <dbReference type="Pfam" id="PF01593"/>
    </source>
</evidence>
<dbReference type="Pfam" id="PF01593">
    <property type="entry name" value="Amino_oxidase"/>
    <property type="match status" value="1"/>
</dbReference>
<name>A0ABS7Y366_9FLAO</name>
<protein>
    <submittedName>
        <fullName evidence="2">FAD-dependent oxidoreductase</fullName>
    </submittedName>
</protein>
<dbReference type="EMBL" id="JAIUJS010000003">
    <property type="protein sequence ID" value="MCA0153077.1"/>
    <property type="molecule type" value="Genomic_DNA"/>
</dbReference>
<gene>
    <name evidence="2" type="ORF">LBV24_07605</name>
</gene>
<evidence type="ECO:0000313" key="2">
    <source>
        <dbReference type="EMBL" id="MCA0153077.1"/>
    </source>
</evidence>
<dbReference type="RefSeq" id="WP_224478007.1">
    <property type="nucleotide sequence ID" value="NZ_JAIUJS010000003.1"/>
</dbReference>